<dbReference type="PANTHER" id="PTHR43390">
    <property type="entry name" value="SIGNAL PEPTIDASE I"/>
    <property type="match status" value="1"/>
</dbReference>
<name>A0ABT9B2W5_9ACTN</name>
<keyword evidence="6" id="KW-0812">Transmembrane</keyword>
<dbReference type="PANTHER" id="PTHR43390:SF1">
    <property type="entry name" value="CHLOROPLAST PROCESSING PEPTIDASE"/>
    <property type="match status" value="1"/>
</dbReference>
<evidence type="ECO:0000256" key="1">
    <source>
        <dbReference type="ARBA" id="ARBA00000677"/>
    </source>
</evidence>
<accession>A0ABT9B2W5</accession>
<evidence type="ECO:0000259" key="8">
    <source>
        <dbReference type="Pfam" id="PF10502"/>
    </source>
</evidence>
<comment type="catalytic activity">
    <reaction evidence="1 6">
        <text>Cleavage of hydrophobic, N-terminal signal or leader sequences from secreted and periplasmic proteins.</text>
        <dbReference type="EC" id="3.4.21.89"/>
    </reaction>
</comment>
<keyword evidence="6" id="KW-0472">Membrane</keyword>
<protein>
    <recommendedName>
        <fullName evidence="4 6">Signal peptidase I</fullName>
        <ecNumber evidence="4 6">3.4.21.89</ecNumber>
    </recommendedName>
</protein>
<keyword evidence="6" id="KW-1133">Transmembrane helix</keyword>
<proteinExistence type="inferred from homology"/>
<dbReference type="NCBIfam" id="TIGR02227">
    <property type="entry name" value="sigpep_I_bact"/>
    <property type="match status" value="1"/>
</dbReference>
<comment type="caution">
    <text evidence="9">The sequence shown here is derived from an EMBL/GenBank/DDBJ whole genome shotgun (WGS) entry which is preliminary data.</text>
</comment>
<dbReference type="InterPro" id="IPR019758">
    <property type="entry name" value="Pept_S26A_signal_pept_1_CS"/>
</dbReference>
<keyword evidence="10" id="KW-1185">Reference proteome</keyword>
<evidence type="ECO:0000256" key="2">
    <source>
        <dbReference type="ARBA" id="ARBA00004401"/>
    </source>
</evidence>
<organism evidence="9 10">
    <name type="scientific">Nocardioides jiangxiensis</name>
    <dbReference type="NCBI Taxonomy" id="3064524"/>
    <lineage>
        <taxon>Bacteria</taxon>
        <taxon>Bacillati</taxon>
        <taxon>Actinomycetota</taxon>
        <taxon>Actinomycetes</taxon>
        <taxon>Propionibacteriales</taxon>
        <taxon>Nocardioidaceae</taxon>
        <taxon>Nocardioides</taxon>
    </lineage>
</organism>
<dbReference type="InterPro" id="IPR000223">
    <property type="entry name" value="Pept_S26A_signal_pept_1"/>
</dbReference>
<comment type="subcellular location">
    <subcellularLocation>
        <location evidence="2">Cell membrane</location>
        <topology evidence="2">Single-pass type II membrane protein</topology>
    </subcellularLocation>
    <subcellularLocation>
        <location evidence="6">Membrane</location>
        <topology evidence="6">Single-pass type II membrane protein</topology>
    </subcellularLocation>
</comment>
<dbReference type="PRINTS" id="PR00727">
    <property type="entry name" value="LEADERPTASE"/>
</dbReference>
<sequence length="273" mass="29094">MTSEDRDPNPSNGTTDTGEGARSSTISLGPAGKRQMPIWQESILLLCIALGLAVLLKAFFIQAFYIPSESMLPGLHVNDRILVQKVSYWGGGSPQRGDVIVFSDPDGWLSESESAGPTSPVAKVLGKVGLYPSGGHLVKRVIGVGGDVITCCDKQGRLKVNGVPVDEKAYLAKDTPCAAPLSQQIVGRNQKCGPRDLKVTVPKGYLFVMGDNRTDSADSSAHICVPGSTTCPPTQGFVPVDDVVGKVFALVWPLSRFDMISRPDDFKGVPDPR</sequence>
<comment type="similarity">
    <text evidence="3 6">Belongs to the peptidase S26 family.</text>
</comment>
<evidence type="ECO:0000256" key="6">
    <source>
        <dbReference type="RuleBase" id="RU362042"/>
    </source>
</evidence>
<evidence type="ECO:0000313" key="10">
    <source>
        <dbReference type="Proteomes" id="UP001233314"/>
    </source>
</evidence>
<feature type="transmembrane region" description="Helical" evidence="6">
    <location>
        <begin position="43"/>
        <end position="65"/>
    </location>
</feature>
<evidence type="ECO:0000256" key="5">
    <source>
        <dbReference type="ARBA" id="ARBA00022801"/>
    </source>
</evidence>
<dbReference type="Gene3D" id="2.10.109.10">
    <property type="entry name" value="Umud Fragment, subunit A"/>
    <property type="match status" value="1"/>
</dbReference>
<dbReference type="RefSeq" id="WP_305028602.1">
    <property type="nucleotide sequence ID" value="NZ_JAUQTA010000002.1"/>
</dbReference>
<evidence type="ECO:0000256" key="4">
    <source>
        <dbReference type="ARBA" id="ARBA00013208"/>
    </source>
</evidence>
<dbReference type="SUPFAM" id="SSF51306">
    <property type="entry name" value="LexA/Signal peptidase"/>
    <property type="match status" value="1"/>
</dbReference>
<evidence type="ECO:0000256" key="7">
    <source>
        <dbReference type="SAM" id="MobiDB-lite"/>
    </source>
</evidence>
<evidence type="ECO:0000256" key="3">
    <source>
        <dbReference type="ARBA" id="ARBA00009370"/>
    </source>
</evidence>
<dbReference type="InterPro" id="IPR036286">
    <property type="entry name" value="LexA/Signal_pep-like_sf"/>
</dbReference>
<dbReference type="InterPro" id="IPR019533">
    <property type="entry name" value="Peptidase_S26"/>
</dbReference>
<dbReference type="Pfam" id="PF10502">
    <property type="entry name" value="Peptidase_S26"/>
    <property type="match status" value="1"/>
</dbReference>
<gene>
    <name evidence="9" type="primary">lepB</name>
    <name evidence="9" type="ORF">Q5722_12565</name>
</gene>
<keyword evidence="5 6" id="KW-0378">Hydrolase</keyword>
<dbReference type="GO" id="GO:0009003">
    <property type="term" value="F:signal peptidase activity"/>
    <property type="evidence" value="ECO:0007669"/>
    <property type="project" value="UniProtKB-EC"/>
</dbReference>
<evidence type="ECO:0000313" key="9">
    <source>
        <dbReference type="EMBL" id="MDO7869195.1"/>
    </source>
</evidence>
<dbReference type="Proteomes" id="UP001233314">
    <property type="component" value="Unassembled WGS sequence"/>
</dbReference>
<dbReference type="PROSITE" id="PS00761">
    <property type="entry name" value="SPASE_I_3"/>
    <property type="match status" value="1"/>
</dbReference>
<reference evidence="9 10" key="1">
    <citation type="submission" date="2023-07" db="EMBL/GenBank/DDBJ databases">
        <title>Nocardioides sp. nov WY-20 isolated from soil.</title>
        <authorList>
            <person name="Liu B."/>
            <person name="Wan Y."/>
        </authorList>
    </citation>
    <scope>NUCLEOTIDE SEQUENCE [LARGE SCALE GENOMIC DNA]</scope>
    <source>
        <strain evidence="9 10">WY-20</strain>
    </source>
</reference>
<dbReference type="CDD" id="cd06530">
    <property type="entry name" value="S26_SPase_I"/>
    <property type="match status" value="1"/>
</dbReference>
<dbReference type="EC" id="3.4.21.89" evidence="4 6"/>
<dbReference type="EMBL" id="JAUQTA010000002">
    <property type="protein sequence ID" value="MDO7869195.1"/>
    <property type="molecule type" value="Genomic_DNA"/>
</dbReference>
<feature type="domain" description="Peptidase S26" evidence="8">
    <location>
        <begin position="40"/>
        <end position="252"/>
    </location>
</feature>
<keyword evidence="6" id="KW-0645">Protease</keyword>
<feature type="compositionally biased region" description="Polar residues" evidence="7">
    <location>
        <begin position="9"/>
        <end position="27"/>
    </location>
</feature>
<feature type="region of interest" description="Disordered" evidence="7">
    <location>
        <begin position="1"/>
        <end position="29"/>
    </location>
</feature>